<sequence length="98" mass="10968">MAVPCVIIDAYVAPGSIVTQEHFRNLVDWIDFIYGVPGTYWGERSPNKCKVESSSSSEQHCNCPPTTPTPNNYSHPHSLPMETVTPDEFITQRFGRPS</sequence>
<name>A0A2B3TYC1_BACCE</name>
<evidence type="ECO:0000313" key="3">
    <source>
        <dbReference type="Proteomes" id="UP000224076"/>
    </source>
</evidence>
<feature type="region of interest" description="Disordered" evidence="1">
    <location>
        <begin position="47"/>
        <end position="82"/>
    </location>
</feature>
<reference evidence="2 3" key="1">
    <citation type="submission" date="2017-09" db="EMBL/GenBank/DDBJ databases">
        <title>Large-scale bioinformatics analysis of Bacillus genomes uncovers conserved roles of natural products in bacterial physiology.</title>
        <authorList>
            <consortium name="Agbiome Team Llc"/>
            <person name="Bleich R.M."/>
            <person name="Grubbs K.J."/>
            <person name="Santa Maria K.C."/>
            <person name="Allen S.E."/>
            <person name="Farag S."/>
            <person name="Shank E.A."/>
            <person name="Bowers A."/>
        </authorList>
    </citation>
    <scope>NUCLEOTIDE SEQUENCE [LARGE SCALE GENOMIC DNA]</scope>
    <source>
        <strain evidence="2 3">AFS061806</strain>
    </source>
</reference>
<gene>
    <name evidence="2" type="ORF">COK86_22775</name>
</gene>
<proteinExistence type="predicted"/>
<accession>A0A2B3TYC1</accession>
<evidence type="ECO:0000313" key="2">
    <source>
        <dbReference type="EMBL" id="PFU39297.1"/>
    </source>
</evidence>
<dbReference type="RefSeq" id="WP_098500307.1">
    <property type="nucleotide sequence ID" value="NZ_NUXC01000026.1"/>
</dbReference>
<feature type="compositionally biased region" description="Low complexity" evidence="1">
    <location>
        <begin position="61"/>
        <end position="72"/>
    </location>
</feature>
<comment type="caution">
    <text evidence="2">The sequence shown here is derived from an EMBL/GenBank/DDBJ whole genome shotgun (WGS) entry which is preliminary data.</text>
</comment>
<dbReference type="Proteomes" id="UP000224076">
    <property type="component" value="Unassembled WGS sequence"/>
</dbReference>
<protein>
    <submittedName>
        <fullName evidence="2">Uncharacterized protein</fullName>
    </submittedName>
</protein>
<evidence type="ECO:0000256" key="1">
    <source>
        <dbReference type="SAM" id="MobiDB-lite"/>
    </source>
</evidence>
<organism evidence="2 3">
    <name type="scientific">Bacillus cereus</name>
    <dbReference type="NCBI Taxonomy" id="1396"/>
    <lineage>
        <taxon>Bacteria</taxon>
        <taxon>Bacillati</taxon>
        <taxon>Bacillota</taxon>
        <taxon>Bacilli</taxon>
        <taxon>Bacillales</taxon>
        <taxon>Bacillaceae</taxon>
        <taxon>Bacillus</taxon>
        <taxon>Bacillus cereus group</taxon>
    </lineage>
</organism>
<dbReference type="AlphaFoldDB" id="A0A2B3TYC1"/>
<dbReference type="EMBL" id="NVDG01000041">
    <property type="protein sequence ID" value="PFU39297.1"/>
    <property type="molecule type" value="Genomic_DNA"/>
</dbReference>